<dbReference type="InterPro" id="IPR016047">
    <property type="entry name" value="M23ase_b-sheet_dom"/>
</dbReference>
<feature type="domain" description="M23ase beta-sheet core" evidence="2">
    <location>
        <begin position="247"/>
        <end position="336"/>
    </location>
</feature>
<sequence>ARAERLLIAAAAESDAATRAAAERQGLSARVDAAQAELVAAETQAAIVARLLAQRRAALAAEQAPVAGLLAALQSLTLRPAAVTLAQPGSVDDLVHLRAVLTTVIPAIRNRTGAIRAQVAATRVLGERADAAGQALRMGRKRLDAEQQALAAAEARHRSRAAELGRGALSESDRALALGEAARDLLDQMAEEGKGQATLATLARLSGPLARAGSTEMPPPPAGIYRLPVQGRLVTGFGEISEAGVRSRGLTIAVPADTPVVAPADGTIRYAGAFRGYGRIVIVDHGEGWTSLVTGMGPLTVVLGQIVHAGDTLGQVGVGDDPRITVELRRNGRPVDAAALVG</sequence>
<dbReference type="PANTHER" id="PTHR21666">
    <property type="entry name" value="PEPTIDASE-RELATED"/>
    <property type="match status" value="1"/>
</dbReference>
<dbReference type="InterPro" id="IPR050570">
    <property type="entry name" value="Cell_wall_metabolism_enzyme"/>
</dbReference>
<evidence type="ECO:0000256" key="1">
    <source>
        <dbReference type="SAM" id="Coils"/>
    </source>
</evidence>
<feature type="non-terminal residue" evidence="3">
    <location>
        <position position="1"/>
    </location>
</feature>
<dbReference type="PANTHER" id="PTHR21666:SF270">
    <property type="entry name" value="MUREIN HYDROLASE ACTIVATOR ENVC"/>
    <property type="match status" value="1"/>
</dbReference>
<dbReference type="Pfam" id="PF01551">
    <property type="entry name" value="Peptidase_M23"/>
    <property type="match status" value="1"/>
</dbReference>
<name>A0ABT9EMH0_9SPHN</name>
<comment type="caution">
    <text evidence="3">The sequence shown here is derived from an EMBL/GenBank/DDBJ whole genome shotgun (WGS) entry which is preliminary data.</text>
</comment>
<keyword evidence="4" id="KW-1185">Reference proteome</keyword>
<gene>
    <name evidence="3" type="ORF">Q5H91_12595</name>
</gene>
<evidence type="ECO:0000313" key="3">
    <source>
        <dbReference type="EMBL" id="MDP1028055.1"/>
    </source>
</evidence>
<feature type="coiled-coil region" evidence="1">
    <location>
        <begin position="17"/>
        <end position="44"/>
    </location>
</feature>
<dbReference type="RefSeq" id="WP_305173771.1">
    <property type="nucleotide sequence ID" value="NZ_JAUUDS010000007.1"/>
</dbReference>
<evidence type="ECO:0000313" key="4">
    <source>
        <dbReference type="Proteomes" id="UP001230685"/>
    </source>
</evidence>
<protein>
    <submittedName>
        <fullName evidence="3">Peptidoglycan DD-metalloendopeptidase family protein</fullName>
    </submittedName>
</protein>
<reference evidence="3 4" key="1">
    <citation type="submission" date="2023-07" db="EMBL/GenBank/DDBJ databases">
        <authorList>
            <person name="Kim M.K."/>
        </authorList>
    </citation>
    <scope>NUCLEOTIDE SEQUENCE [LARGE SCALE GENOMIC DNA]</scope>
    <source>
        <strain evidence="3 4">KR1UV-12</strain>
    </source>
</reference>
<dbReference type="SUPFAM" id="SSF51261">
    <property type="entry name" value="Duplicated hybrid motif"/>
    <property type="match status" value="1"/>
</dbReference>
<evidence type="ECO:0000259" key="2">
    <source>
        <dbReference type="Pfam" id="PF01551"/>
    </source>
</evidence>
<organism evidence="3 4">
    <name type="scientific">Sphingomonas aurea</name>
    <dbReference type="NCBI Taxonomy" id="3063994"/>
    <lineage>
        <taxon>Bacteria</taxon>
        <taxon>Pseudomonadati</taxon>
        <taxon>Pseudomonadota</taxon>
        <taxon>Alphaproteobacteria</taxon>
        <taxon>Sphingomonadales</taxon>
        <taxon>Sphingomonadaceae</taxon>
        <taxon>Sphingomonas</taxon>
    </lineage>
</organism>
<proteinExistence type="predicted"/>
<dbReference type="EMBL" id="JAUUDS010000007">
    <property type="protein sequence ID" value="MDP1028055.1"/>
    <property type="molecule type" value="Genomic_DNA"/>
</dbReference>
<keyword evidence="1" id="KW-0175">Coiled coil</keyword>
<accession>A0ABT9EMH0</accession>
<dbReference type="Gene3D" id="2.70.70.10">
    <property type="entry name" value="Glucose Permease (Domain IIA)"/>
    <property type="match status" value="1"/>
</dbReference>
<dbReference type="Proteomes" id="UP001230685">
    <property type="component" value="Unassembled WGS sequence"/>
</dbReference>
<dbReference type="CDD" id="cd12797">
    <property type="entry name" value="M23_peptidase"/>
    <property type="match status" value="1"/>
</dbReference>
<dbReference type="InterPro" id="IPR011055">
    <property type="entry name" value="Dup_hybrid_motif"/>
</dbReference>